<sequence length="79" mass="8509">MRTSKAARSDWSNDAAIPKGPTGLEFDPARQVLSASPRELRELAGFPDRSPMIAKVGAELHAELGIIDPEKQIDVLVGI</sequence>
<gene>
    <name evidence="2" type="ORF">CQ14_25985</name>
</gene>
<proteinExistence type="predicted"/>
<organism evidence="2 3">
    <name type="scientific">Bradyrhizobium lablabi</name>
    <dbReference type="NCBI Taxonomy" id="722472"/>
    <lineage>
        <taxon>Bacteria</taxon>
        <taxon>Pseudomonadati</taxon>
        <taxon>Pseudomonadota</taxon>
        <taxon>Alphaproteobacteria</taxon>
        <taxon>Hyphomicrobiales</taxon>
        <taxon>Nitrobacteraceae</taxon>
        <taxon>Bradyrhizobium</taxon>
    </lineage>
</organism>
<dbReference type="Proteomes" id="UP000051660">
    <property type="component" value="Unassembled WGS sequence"/>
</dbReference>
<evidence type="ECO:0000256" key="1">
    <source>
        <dbReference type="SAM" id="MobiDB-lite"/>
    </source>
</evidence>
<feature type="region of interest" description="Disordered" evidence="1">
    <location>
        <begin position="1"/>
        <end position="27"/>
    </location>
</feature>
<name>A0A0R3MBL1_9BRAD</name>
<reference evidence="2 3" key="1">
    <citation type="submission" date="2014-03" db="EMBL/GenBank/DDBJ databases">
        <title>Bradyrhizobium valentinum sp. nov., isolated from effective nodules of Lupinus mariae-josephae, a lupine endemic of basic-lime soils in Eastern Spain.</title>
        <authorList>
            <person name="Duran D."/>
            <person name="Rey L."/>
            <person name="Navarro A."/>
            <person name="Busquets A."/>
            <person name="Imperial J."/>
            <person name="Ruiz-Argueso T."/>
        </authorList>
    </citation>
    <scope>NUCLEOTIDE SEQUENCE [LARGE SCALE GENOMIC DNA]</scope>
    <source>
        <strain evidence="2 3">CCBAU 23086</strain>
    </source>
</reference>
<comment type="caution">
    <text evidence="2">The sequence shown here is derived from an EMBL/GenBank/DDBJ whole genome shotgun (WGS) entry which is preliminary data.</text>
</comment>
<evidence type="ECO:0000313" key="3">
    <source>
        <dbReference type="Proteomes" id="UP000051660"/>
    </source>
</evidence>
<dbReference type="EMBL" id="LLYB01000118">
    <property type="protein sequence ID" value="KRR17591.1"/>
    <property type="molecule type" value="Genomic_DNA"/>
</dbReference>
<dbReference type="AlphaFoldDB" id="A0A0R3MBL1"/>
<protein>
    <submittedName>
        <fullName evidence="2">Uncharacterized protein</fullName>
    </submittedName>
</protein>
<evidence type="ECO:0000313" key="2">
    <source>
        <dbReference type="EMBL" id="KRR17591.1"/>
    </source>
</evidence>
<accession>A0A0R3MBL1</accession>